<keyword evidence="3" id="KW-0408">Iron</keyword>
<evidence type="ECO:0000313" key="7">
    <source>
        <dbReference type="EMBL" id="CAB4921992.1"/>
    </source>
</evidence>
<name>A0A6J7HRA8_9ZZZZ</name>
<feature type="transmembrane region" description="Helical" evidence="5">
    <location>
        <begin position="82"/>
        <end position="102"/>
    </location>
</feature>
<evidence type="ECO:0000256" key="5">
    <source>
        <dbReference type="SAM" id="Phobius"/>
    </source>
</evidence>
<dbReference type="Gene3D" id="1.10.760.10">
    <property type="entry name" value="Cytochrome c-like domain"/>
    <property type="match status" value="1"/>
</dbReference>
<evidence type="ECO:0000256" key="4">
    <source>
        <dbReference type="SAM" id="MobiDB-lite"/>
    </source>
</evidence>
<dbReference type="GO" id="GO:0020037">
    <property type="term" value="F:heme binding"/>
    <property type="evidence" value="ECO:0007669"/>
    <property type="project" value="InterPro"/>
</dbReference>
<dbReference type="GO" id="GO:0009055">
    <property type="term" value="F:electron transfer activity"/>
    <property type="evidence" value="ECO:0007669"/>
    <property type="project" value="InterPro"/>
</dbReference>
<gene>
    <name evidence="7" type="ORF">UFOPK3519_01980</name>
</gene>
<feature type="compositionally biased region" description="Low complexity" evidence="4">
    <location>
        <begin position="25"/>
        <end position="37"/>
    </location>
</feature>
<feature type="region of interest" description="Disordered" evidence="4">
    <location>
        <begin position="12"/>
        <end position="37"/>
    </location>
</feature>
<evidence type="ECO:0000256" key="2">
    <source>
        <dbReference type="ARBA" id="ARBA00022723"/>
    </source>
</evidence>
<dbReference type="AlphaFoldDB" id="A0A6J7HRA8"/>
<evidence type="ECO:0000259" key="6">
    <source>
        <dbReference type="PROSITE" id="PS51007"/>
    </source>
</evidence>
<dbReference type="Pfam" id="PF00034">
    <property type="entry name" value="Cytochrom_C"/>
    <property type="match status" value="1"/>
</dbReference>
<keyword evidence="5" id="KW-0812">Transmembrane</keyword>
<organism evidence="7">
    <name type="scientific">freshwater metagenome</name>
    <dbReference type="NCBI Taxonomy" id="449393"/>
    <lineage>
        <taxon>unclassified sequences</taxon>
        <taxon>metagenomes</taxon>
        <taxon>ecological metagenomes</taxon>
    </lineage>
</organism>
<dbReference type="InterPro" id="IPR036909">
    <property type="entry name" value="Cyt_c-like_dom_sf"/>
</dbReference>
<protein>
    <submittedName>
        <fullName evidence="7">Unannotated protein</fullName>
    </submittedName>
</protein>
<evidence type="ECO:0000256" key="3">
    <source>
        <dbReference type="ARBA" id="ARBA00023004"/>
    </source>
</evidence>
<accession>A0A6J7HRA8</accession>
<keyword evidence="5" id="KW-1133">Transmembrane helix</keyword>
<dbReference type="SUPFAM" id="SSF46626">
    <property type="entry name" value="Cytochrome c"/>
    <property type="match status" value="1"/>
</dbReference>
<dbReference type="GO" id="GO:0046872">
    <property type="term" value="F:metal ion binding"/>
    <property type="evidence" value="ECO:0007669"/>
    <property type="project" value="UniProtKB-KW"/>
</dbReference>
<reference evidence="7" key="1">
    <citation type="submission" date="2020-05" db="EMBL/GenBank/DDBJ databases">
        <authorList>
            <person name="Chiriac C."/>
            <person name="Salcher M."/>
            <person name="Ghai R."/>
            <person name="Kavagutti S V."/>
        </authorList>
    </citation>
    <scope>NUCLEOTIDE SEQUENCE</scope>
</reference>
<dbReference type="EMBL" id="CAFBMG010000253">
    <property type="protein sequence ID" value="CAB4921992.1"/>
    <property type="molecule type" value="Genomic_DNA"/>
</dbReference>
<feature type="domain" description="Cytochrome c" evidence="6">
    <location>
        <begin position="113"/>
        <end position="215"/>
    </location>
</feature>
<keyword evidence="1" id="KW-0349">Heme</keyword>
<dbReference type="PROSITE" id="PS51007">
    <property type="entry name" value="CYTC"/>
    <property type="match status" value="1"/>
</dbReference>
<evidence type="ECO:0000256" key="1">
    <source>
        <dbReference type="ARBA" id="ARBA00022617"/>
    </source>
</evidence>
<dbReference type="InterPro" id="IPR009056">
    <property type="entry name" value="Cyt_c-like_dom"/>
</dbReference>
<sequence>MTEVPEHLLARSRARRAAMGGGGDAAPSDSSAASSGSEAVVPAASSAAATSAAPSPAIVDNTPAAPEPVAPWVAAAQSRQKIPFWAIPVLALLPIWAAVYMLTLDTPTPTELGAFEAGAEVYNNKGCSGCHGAAGAGNGNNPALIGPTGATKIFKVPADQVTWVALGSAGYKAAGFETYGDADVVKPIGGGMPGWLESLTAEEIMDAILHERSALNDEEFSVEMWRDGFEEALSALLPADKVAEFTAVLDNWEADPPAPAA</sequence>
<proteinExistence type="predicted"/>
<keyword evidence="5" id="KW-0472">Membrane</keyword>
<keyword evidence="2" id="KW-0479">Metal-binding</keyword>